<dbReference type="EMBL" id="MU167209">
    <property type="protein sequence ID" value="KAG0152133.1"/>
    <property type="molecule type" value="Genomic_DNA"/>
</dbReference>
<dbReference type="GO" id="GO:0005763">
    <property type="term" value="C:mitochondrial small ribosomal subunit"/>
    <property type="evidence" value="ECO:0007669"/>
    <property type="project" value="TreeGrafter"/>
</dbReference>
<proteinExistence type="predicted"/>
<dbReference type="InterPro" id="IPR019349">
    <property type="entry name" value="Ribosomal_mS35_mit"/>
</dbReference>
<keyword evidence="3" id="KW-1185">Reference proteome</keyword>
<evidence type="ECO:0000313" key="2">
    <source>
        <dbReference type="EMBL" id="KAG0152133.1"/>
    </source>
</evidence>
<comment type="caution">
    <text evidence="2">The sequence shown here is derived from an EMBL/GenBank/DDBJ whole genome shotgun (WGS) entry which is preliminary data.</text>
</comment>
<dbReference type="Proteomes" id="UP000886653">
    <property type="component" value="Unassembled WGS sequence"/>
</dbReference>
<name>A0A9P6NXH0_9BASI</name>
<accession>A0A9P6NXH0</accession>
<protein>
    <recommendedName>
        <fullName evidence="1">Small ribosomal subunit protein mS35 mitochondrial conserved domain-containing protein</fullName>
    </recommendedName>
</protein>
<dbReference type="PANTHER" id="PTHR13490:SF0">
    <property type="entry name" value="SMALL RIBOSOMAL SUBUNIT PROTEIN MS35"/>
    <property type="match status" value="1"/>
</dbReference>
<gene>
    <name evidence="2" type="ORF">CROQUDRAFT_719395</name>
</gene>
<dbReference type="InterPro" id="IPR039848">
    <property type="entry name" value="Ribosomal_mS35_mt"/>
</dbReference>
<dbReference type="Pfam" id="PF10213">
    <property type="entry name" value="MRP-S28"/>
    <property type="match status" value="1"/>
</dbReference>
<dbReference type="GO" id="GO:0003735">
    <property type="term" value="F:structural constituent of ribosome"/>
    <property type="evidence" value="ECO:0007669"/>
    <property type="project" value="InterPro"/>
</dbReference>
<evidence type="ECO:0000313" key="3">
    <source>
        <dbReference type="Proteomes" id="UP000886653"/>
    </source>
</evidence>
<sequence length="361" mass="40846">MTSTLSKCYSCIWKGHPRLTPPLSLETIQTRSFLTSRVAEAGGKNKIKVSGKGRLKDHPLGGPGMEEAFDIERDLVKPFASQDVPGVTHLRWAEARKRLHALRVIKFQMPALAKFRQPFVPPDPNAHLIVKTHDDMEFHHGQADSQRPNRKVTVRLNLSRFPELIASPEAMHKIKLIAGARWTAPTIRSAFDTNEHYDDPHGSVTIACDKYPSRAMNERWCSETVNRLLVAATAPEADKMSDIPLDLRPSIQRRRRNCRQPWKTSGQDAVRFPLEWLTPASRARLEARQMKQIASAKHYKQALNWSDAELRKLINWDGIGLAPIGLFDKLEPDAKRRLAELIDEREHLRASLAGSHASPDV</sequence>
<organism evidence="2 3">
    <name type="scientific">Cronartium quercuum f. sp. fusiforme G11</name>
    <dbReference type="NCBI Taxonomy" id="708437"/>
    <lineage>
        <taxon>Eukaryota</taxon>
        <taxon>Fungi</taxon>
        <taxon>Dikarya</taxon>
        <taxon>Basidiomycota</taxon>
        <taxon>Pucciniomycotina</taxon>
        <taxon>Pucciniomycetes</taxon>
        <taxon>Pucciniales</taxon>
        <taxon>Coleosporiaceae</taxon>
        <taxon>Cronartium</taxon>
    </lineage>
</organism>
<dbReference type="AlphaFoldDB" id="A0A9P6NXH0"/>
<evidence type="ECO:0000259" key="1">
    <source>
        <dbReference type="Pfam" id="PF10213"/>
    </source>
</evidence>
<dbReference type="OrthoDB" id="283424at2759"/>
<reference evidence="2" key="1">
    <citation type="submission" date="2013-11" db="EMBL/GenBank/DDBJ databases">
        <title>Genome sequence of the fusiform rust pathogen reveals effectors for host alternation and coevolution with pine.</title>
        <authorList>
            <consortium name="DOE Joint Genome Institute"/>
            <person name="Smith K."/>
            <person name="Pendleton A."/>
            <person name="Kubisiak T."/>
            <person name="Anderson C."/>
            <person name="Salamov A."/>
            <person name="Aerts A."/>
            <person name="Riley R."/>
            <person name="Clum A."/>
            <person name="Lindquist E."/>
            <person name="Ence D."/>
            <person name="Campbell M."/>
            <person name="Kronenberg Z."/>
            <person name="Feau N."/>
            <person name="Dhillon B."/>
            <person name="Hamelin R."/>
            <person name="Burleigh J."/>
            <person name="Smith J."/>
            <person name="Yandell M."/>
            <person name="Nelson C."/>
            <person name="Grigoriev I."/>
            <person name="Davis J."/>
        </authorList>
    </citation>
    <scope>NUCLEOTIDE SEQUENCE</scope>
    <source>
        <strain evidence="2">G11</strain>
    </source>
</reference>
<feature type="domain" description="Small ribosomal subunit protein mS35 mitochondrial conserved" evidence="1">
    <location>
        <begin position="137"/>
        <end position="276"/>
    </location>
</feature>
<dbReference type="PANTHER" id="PTHR13490">
    <property type="entry name" value="MITOCHONDRIAL 28S RIBOSOMAL PROTEIN S28"/>
    <property type="match status" value="1"/>
</dbReference>
<dbReference type="GO" id="GO:0032543">
    <property type="term" value="P:mitochondrial translation"/>
    <property type="evidence" value="ECO:0007669"/>
    <property type="project" value="InterPro"/>
</dbReference>